<feature type="transmembrane region" description="Helical" evidence="1">
    <location>
        <begin position="163"/>
        <end position="182"/>
    </location>
</feature>
<dbReference type="Proteomes" id="UP001151002">
    <property type="component" value="Unassembled WGS sequence"/>
</dbReference>
<feature type="transmembrane region" description="Helical" evidence="1">
    <location>
        <begin position="130"/>
        <end position="151"/>
    </location>
</feature>
<feature type="transmembrane region" description="Helical" evidence="1">
    <location>
        <begin position="97"/>
        <end position="118"/>
    </location>
</feature>
<feature type="transmembrane region" description="Helical" evidence="1">
    <location>
        <begin position="35"/>
        <end position="57"/>
    </location>
</feature>
<feature type="transmembrane region" description="Helical" evidence="1">
    <location>
        <begin position="64"/>
        <end position="85"/>
    </location>
</feature>
<proteinExistence type="predicted"/>
<keyword evidence="1" id="KW-1133">Transmembrane helix</keyword>
<organism evidence="2 3">
    <name type="scientific">Paractinoplanes pyxinae</name>
    <dbReference type="NCBI Taxonomy" id="2997416"/>
    <lineage>
        <taxon>Bacteria</taxon>
        <taxon>Bacillati</taxon>
        <taxon>Actinomycetota</taxon>
        <taxon>Actinomycetes</taxon>
        <taxon>Micromonosporales</taxon>
        <taxon>Micromonosporaceae</taxon>
        <taxon>Paractinoplanes</taxon>
    </lineage>
</organism>
<comment type="caution">
    <text evidence="2">The sequence shown here is derived from an EMBL/GenBank/DDBJ whole genome shotgun (WGS) entry which is preliminary data.</text>
</comment>
<evidence type="ECO:0000313" key="3">
    <source>
        <dbReference type="Proteomes" id="UP001151002"/>
    </source>
</evidence>
<evidence type="ECO:0000256" key="1">
    <source>
        <dbReference type="SAM" id="Phobius"/>
    </source>
</evidence>
<dbReference type="RefSeq" id="WP_267565510.1">
    <property type="nucleotide sequence ID" value="NZ_JAPNTZ010000008.1"/>
</dbReference>
<name>A0ABT4B3R3_9ACTN</name>
<keyword evidence="3" id="KW-1185">Reference proteome</keyword>
<keyword evidence="1" id="KW-0812">Transmembrane</keyword>
<dbReference type="EMBL" id="JAPNTZ010000008">
    <property type="protein sequence ID" value="MCY1141144.1"/>
    <property type="molecule type" value="Genomic_DNA"/>
</dbReference>
<protein>
    <submittedName>
        <fullName evidence="2">Uncharacterized protein</fullName>
    </submittedName>
</protein>
<keyword evidence="1" id="KW-0472">Membrane</keyword>
<sequence length="185" mass="19375">MRLPRFLLAGLLLAGSVLLLTELLAREASGATAFAVFATVWLTLAVLNAGMGVFAAGYKPSEEALVLVPVFGVPTAVAGIAWWVWPNGPPLAGGRFLWFWAAGLALWASIALLAGLLIPHATRETALRTAAVVFLPIWLVLMTVNLLAAVLSQDYPLGEELAVLLLNAAVPAAVSVVASRLAQRG</sequence>
<accession>A0ABT4B3R3</accession>
<gene>
    <name evidence="2" type="ORF">OWR29_24360</name>
</gene>
<evidence type="ECO:0000313" key="2">
    <source>
        <dbReference type="EMBL" id="MCY1141144.1"/>
    </source>
</evidence>
<reference evidence="2" key="1">
    <citation type="submission" date="2022-11" db="EMBL/GenBank/DDBJ databases">
        <authorList>
            <person name="Somphong A."/>
            <person name="Phongsopitanun W."/>
        </authorList>
    </citation>
    <scope>NUCLEOTIDE SEQUENCE</scope>
    <source>
        <strain evidence="2">Pm04-4</strain>
    </source>
</reference>